<comment type="subcellular location">
    <subcellularLocation>
        <location evidence="1">Nucleus</location>
    </subcellularLocation>
</comment>
<evidence type="ECO:0000313" key="9">
    <source>
        <dbReference type="Proteomes" id="UP000266841"/>
    </source>
</evidence>
<keyword evidence="9" id="KW-1185">Reference proteome</keyword>
<feature type="domain" description="AP2/ERF" evidence="7">
    <location>
        <begin position="85"/>
        <end position="140"/>
    </location>
</feature>
<dbReference type="InterPro" id="IPR001471">
    <property type="entry name" value="AP2/ERF_dom"/>
</dbReference>
<dbReference type="OrthoDB" id="56897at2759"/>
<keyword evidence="2" id="KW-0805">Transcription regulation</keyword>
<dbReference type="InterPro" id="IPR016177">
    <property type="entry name" value="DNA-bd_dom_sf"/>
</dbReference>
<dbReference type="Gene3D" id="3.30.730.10">
    <property type="entry name" value="AP2/ERF domain"/>
    <property type="match status" value="1"/>
</dbReference>
<feature type="region of interest" description="Disordered" evidence="6">
    <location>
        <begin position="1"/>
        <end position="81"/>
    </location>
</feature>
<feature type="compositionally biased region" description="Basic and acidic residues" evidence="6">
    <location>
        <begin position="71"/>
        <end position="81"/>
    </location>
</feature>
<dbReference type="SMART" id="SM00380">
    <property type="entry name" value="AP2"/>
    <property type="match status" value="1"/>
</dbReference>
<feature type="region of interest" description="Disordered" evidence="6">
    <location>
        <begin position="244"/>
        <end position="282"/>
    </location>
</feature>
<evidence type="ECO:0000256" key="5">
    <source>
        <dbReference type="ARBA" id="ARBA00023242"/>
    </source>
</evidence>
<keyword evidence="5" id="KW-0539">Nucleus</keyword>
<protein>
    <recommendedName>
        <fullName evidence="7">AP2/ERF domain-containing protein</fullName>
    </recommendedName>
</protein>
<evidence type="ECO:0000256" key="2">
    <source>
        <dbReference type="ARBA" id="ARBA00023015"/>
    </source>
</evidence>
<comment type="caution">
    <text evidence="8">The sequence shown here is derived from an EMBL/GenBank/DDBJ whole genome shotgun (WGS) entry which is preliminary data.</text>
</comment>
<evidence type="ECO:0000256" key="3">
    <source>
        <dbReference type="ARBA" id="ARBA00023125"/>
    </source>
</evidence>
<accession>K0R4K8</accession>
<evidence type="ECO:0000256" key="4">
    <source>
        <dbReference type="ARBA" id="ARBA00023163"/>
    </source>
</evidence>
<evidence type="ECO:0000256" key="1">
    <source>
        <dbReference type="ARBA" id="ARBA00004123"/>
    </source>
</evidence>
<evidence type="ECO:0000256" key="6">
    <source>
        <dbReference type="SAM" id="MobiDB-lite"/>
    </source>
</evidence>
<dbReference type="GO" id="GO:0005634">
    <property type="term" value="C:nucleus"/>
    <property type="evidence" value="ECO:0007669"/>
    <property type="project" value="UniProtKB-SubCell"/>
</dbReference>
<proteinExistence type="predicted"/>
<dbReference type="Proteomes" id="UP000266841">
    <property type="component" value="Unassembled WGS sequence"/>
</dbReference>
<feature type="compositionally biased region" description="Basic and acidic residues" evidence="6">
    <location>
        <begin position="14"/>
        <end position="56"/>
    </location>
</feature>
<dbReference type="InterPro" id="IPR036955">
    <property type="entry name" value="AP2/ERF_dom_sf"/>
</dbReference>
<dbReference type="GO" id="GO:0003700">
    <property type="term" value="F:DNA-binding transcription factor activity"/>
    <property type="evidence" value="ECO:0007669"/>
    <property type="project" value="InterPro"/>
</dbReference>
<keyword evidence="3" id="KW-0238">DNA-binding</keyword>
<reference evidence="8 9" key="1">
    <citation type="journal article" date="2012" name="Genome Biol.">
        <title>Genome and low-iron response of an oceanic diatom adapted to chronic iron limitation.</title>
        <authorList>
            <person name="Lommer M."/>
            <person name="Specht M."/>
            <person name="Roy A.S."/>
            <person name="Kraemer L."/>
            <person name="Andreson R."/>
            <person name="Gutowska M.A."/>
            <person name="Wolf J."/>
            <person name="Bergner S.V."/>
            <person name="Schilhabel M.B."/>
            <person name="Klostermeier U.C."/>
            <person name="Beiko R.G."/>
            <person name="Rosenstiel P."/>
            <person name="Hippler M."/>
            <person name="Laroche J."/>
        </authorList>
    </citation>
    <scope>NUCLEOTIDE SEQUENCE [LARGE SCALE GENOMIC DNA]</scope>
    <source>
        <strain evidence="8 9">CCMP1005</strain>
    </source>
</reference>
<evidence type="ECO:0000259" key="7">
    <source>
        <dbReference type="SMART" id="SM00380"/>
    </source>
</evidence>
<keyword evidence="4" id="KW-0804">Transcription</keyword>
<dbReference type="SUPFAM" id="SSF54171">
    <property type="entry name" value="DNA-binding domain"/>
    <property type="match status" value="1"/>
</dbReference>
<dbReference type="AlphaFoldDB" id="K0R4K8"/>
<dbReference type="eggNOG" id="ENOG502TA0H">
    <property type="taxonomic scope" value="Eukaryota"/>
</dbReference>
<dbReference type="GO" id="GO:0003677">
    <property type="term" value="F:DNA binding"/>
    <property type="evidence" value="ECO:0007669"/>
    <property type="project" value="UniProtKB-KW"/>
</dbReference>
<dbReference type="EMBL" id="AGNL01047640">
    <property type="protein sequence ID" value="EJK46619.1"/>
    <property type="molecule type" value="Genomic_DNA"/>
</dbReference>
<gene>
    <name evidence="8" type="ORF">THAOC_34705</name>
</gene>
<evidence type="ECO:0000313" key="8">
    <source>
        <dbReference type="EMBL" id="EJK46619.1"/>
    </source>
</evidence>
<name>K0R4K8_THAOC</name>
<sequence>MEDDKAVESAKAADNVDKAESVKRPHEDSCDGGDNADKHKEGRETRSPEEKKHKTNDGTAAVSDTVSTGGTDKKAEGEGGEYRPQYLGVTYRSRRCKYQARMYRGSREYNLGLFDLASDAALAYDAAYRIAGGKVSREDSEEDEGAKTDLFTDIEQIKFALDWLDVADENTAQDGDSSNINFKEPLQFRIARNQEIEDNTSGKIDYPNFSSINIVKEEELKVRIKKEILTLAKAYLALRVQNEEGGNGALGGEEPKSSISSSDENRESGSQGHSLVPTPKVKLDTKRDDLASRLESIMTGNSTSAALPNNSQAMQQLLSGGALNLQSAIGTNPQIAQILSAASQNPELLNDNFVRQVVQEQQREAAIRAQIQASLLASQGGQFGGLGALGQLQLPGMAAVGGVSNIPGQGFAQMSDQSMGDSTGKEAKKSALAEKLSVLMGGDGGTAPTEDVAAQANVKSAASPNVNQSGNLQALLQGSQPHFNPMTFLQNLMSQQGQQQQLQQQLNAAANPNLAMLMAANAGLQQQQQQMSNQTLAVNQFAGLQQAYPMQQQLQGQSAQLTQGNTQQDMLQALNANGLDPASVTPEQLQQLISLAQQQANV</sequence>
<organism evidence="8 9">
    <name type="scientific">Thalassiosira oceanica</name>
    <name type="common">Marine diatom</name>
    <dbReference type="NCBI Taxonomy" id="159749"/>
    <lineage>
        <taxon>Eukaryota</taxon>
        <taxon>Sar</taxon>
        <taxon>Stramenopiles</taxon>
        <taxon>Ochrophyta</taxon>
        <taxon>Bacillariophyta</taxon>
        <taxon>Coscinodiscophyceae</taxon>
        <taxon>Thalassiosirophycidae</taxon>
        <taxon>Thalassiosirales</taxon>
        <taxon>Thalassiosiraceae</taxon>
        <taxon>Thalassiosira</taxon>
    </lineage>
</organism>